<evidence type="ECO:0008006" key="3">
    <source>
        <dbReference type="Google" id="ProtNLM"/>
    </source>
</evidence>
<protein>
    <recommendedName>
        <fullName evidence="3">Interleukin 11a</fullName>
    </recommendedName>
</protein>
<dbReference type="PANTHER" id="PTHR16922:SF0">
    <property type="entry name" value="INTERLEUKIN-11"/>
    <property type="match status" value="1"/>
</dbReference>
<evidence type="ECO:0000313" key="2">
    <source>
        <dbReference type="Proteomes" id="UP000472271"/>
    </source>
</evidence>
<dbReference type="Gene3D" id="1.20.1250.10">
    <property type="match status" value="1"/>
</dbReference>
<dbReference type="GO" id="GO:0043410">
    <property type="term" value="P:positive regulation of MAPK cascade"/>
    <property type="evidence" value="ECO:0007669"/>
    <property type="project" value="TreeGrafter"/>
</dbReference>
<name>A0A673AYG2_9TELE</name>
<evidence type="ECO:0000313" key="1">
    <source>
        <dbReference type="Ensembl" id="ENSSORP00005034690.1"/>
    </source>
</evidence>
<dbReference type="Pfam" id="PF07400">
    <property type="entry name" value="IL11"/>
    <property type="match status" value="1"/>
</dbReference>
<organism evidence="1 2">
    <name type="scientific">Sphaeramia orbicularis</name>
    <name type="common">orbiculate cardinalfish</name>
    <dbReference type="NCBI Taxonomy" id="375764"/>
    <lineage>
        <taxon>Eukaryota</taxon>
        <taxon>Metazoa</taxon>
        <taxon>Chordata</taxon>
        <taxon>Craniata</taxon>
        <taxon>Vertebrata</taxon>
        <taxon>Euteleostomi</taxon>
        <taxon>Actinopterygii</taxon>
        <taxon>Neopterygii</taxon>
        <taxon>Teleostei</taxon>
        <taxon>Neoteleostei</taxon>
        <taxon>Acanthomorphata</taxon>
        <taxon>Gobiaria</taxon>
        <taxon>Kurtiformes</taxon>
        <taxon>Apogonoidei</taxon>
        <taxon>Apogonidae</taxon>
        <taxon>Apogoninae</taxon>
        <taxon>Sphaeramia</taxon>
    </lineage>
</organism>
<reference evidence="1" key="2">
    <citation type="submission" date="2025-09" db="UniProtKB">
        <authorList>
            <consortium name="Ensembl"/>
        </authorList>
    </citation>
    <scope>IDENTIFICATION</scope>
</reference>
<dbReference type="InterPro" id="IPR022356">
    <property type="entry name" value="IL-11_fish"/>
</dbReference>
<dbReference type="GO" id="GO:0005125">
    <property type="term" value="F:cytokine activity"/>
    <property type="evidence" value="ECO:0007669"/>
    <property type="project" value="TreeGrafter"/>
</dbReference>
<dbReference type="PANTHER" id="PTHR16922">
    <property type="entry name" value="INTERLEUKIN 11"/>
    <property type="match status" value="1"/>
</dbReference>
<reference evidence="1" key="1">
    <citation type="submission" date="2025-08" db="UniProtKB">
        <authorList>
            <consortium name="Ensembl"/>
        </authorList>
    </citation>
    <scope>IDENTIFICATION</scope>
</reference>
<dbReference type="GO" id="GO:0008284">
    <property type="term" value="P:positive regulation of cell population proliferation"/>
    <property type="evidence" value="ECO:0007669"/>
    <property type="project" value="TreeGrafter"/>
</dbReference>
<sequence>ELFVQSSSRPTHNVSMCGMLGSMIPQLDTLLNLSKKLHGLVRFNCHQKRKRTERQNKLDNLPNIQHTAAAFSSSKMNQTLSQLYEFAQSFQFHLNWLKIARDNVSLPCQPAEGASAQMLQLSDVLKASLLQISLDVPHTPLPSFPVVSTAFEALQFSVEISEHLQVFCHWAKRSIRHLQRQQRCPRQ</sequence>
<keyword evidence="2" id="KW-1185">Reference proteome</keyword>
<dbReference type="PRINTS" id="PR01944">
    <property type="entry name" value="INTLKN11FISH"/>
</dbReference>
<dbReference type="AlphaFoldDB" id="A0A673AYG2"/>
<accession>A0A673AYG2</accession>
<dbReference type="SUPFAM" id="SSF47266">
    <property type="entry name" value="4-helical cytokines"/>
    <property type="match status" value="1"/>
</dbReference>
<dbReference type="Proteomes" id="UP000472271">
    <property type="component" value="Unassembled WGS sequence"/>
</dbReference>
<dbReference type="GO" id="GO:0008083">
    <property type="term" value="F:growth factor activity"/>
    <property type="evidence" value="ECO:0007669"/>
    <property type="project" value="TreeGrafter"/>
</dbReference>
<proteinExistence type="predicted"/>
<dbReference type="GO" id="GO:0005737">
    <property type="term" value="C:cytoplasm"/>
    <property type="evidence" value="ECO:0007669"/>
    <property type="project" value="TreeGrafter"/>
</dbReference>
<dbReference type="Ensembl" id="ENSSORT00005035613.1">
    <property type="protein sequence ID" value="ENSSORP00005034690.1"/>
    <property type="gene ID" value="ENSSORG00005016357.1"/>
</dbReference>
<dbReference type="InParanoid" id="A0A673AYG2"/>
<dbReference type="InterPro" id="IPR009079">
    <property type="entry name" value="4_helix_cytokine-like_core"/>
</dbReference>
<dbReference type="InterPro" id="IPR020438">
    <property type="entry name" value="IL-11"/>
</dbReference>